<dbReference type="AlphaFoldDB" id="A0A7R9FAN3"/>
<sequence>MITNNDEVEFPQSVYTLDEEKSLKTIVDNDIVWIPFIVNHNVNLSEEQVIGFYNHTILFSVWTSMNKQGNRSSQCAIVCYVFSLFRLGVMYFVGVLFSVPCVECPLVPPRCDVLPQSGIIEDVEHLRRGKKVSADAKVGNIHVFSSQEEFPSNKQKKAKNDISPKAAPTSSWMSCL</sequence>
<evidence type="ECO:0000256" key="1">
    <source>
        <dbReference type="SAM" id="MobiDB-lite"/>
    </source>
</evidence>
<feature type="transmembrane region" description="Helical" evidence="2">
    <location>
        <begin position="75"/>
        <end position="99"/>
    </location>
</feature>
<proteinExistence type="predicted"/>
<feature type="domain" description="DUF4550" evidence="3">
    <location>
        <begin position="8"/>
        <end position="72"/>
    </location>
</feature>
<dbReference type="Pfam" id="PF15084">
    <property type="entry name" value="DUF4550"/>
    <property type="match status" value="1"/>
</dbReference>
<protein>
    <recommendedName>
        <fullName evidence="3">DUF4550 domain-containing protein</fullName>
    </recommendedName>
</protein>
<evidence type="ECO:0000259" key="3">
    <source>
        <dbReference type="Pfam" id="PF15084"/>
    </source>
</evidence>
<reference evidence="4" key="1">
    <citation type="submission" date="2020-11" db="EMBL/GenBank/DDBJ databases">
        <authorList>
            <person name="Tran Van P."/>
        </authorList>
    </citation>
    <scope>NUCLEOTIDE SEQUENCE</scope>
</reference>
<evidence type="ECO:0000256" key="2">
    <source>
        <dbReference type="SAM" id="Phobius"/>
    </source>
</evidence>
<feature type="region of interest" description="Disordered" evidence="1">
    <location>
        <begin position="149"/>
        <end position="176"/>
    </location>
</feature>
<dbReference type="InterPro" id="IPR027876">
    <property type="entry name" value="DUF4550"/>
</dbReference>
<name>A0A7R9FAN3_9NEOP</name>
<keyword evidence="2" id="KW-0812">Transmembrane</keyword>
<organism evidence="4">
    <name type="scientific">Timema bartmani</name>
    <dbReference type="NCBI Taxonomy" id="61472"/>
    <lineage>
        <taxon>Eukaryota</taxon>
        <taxon>Metazoa</taxon>
        <taxon>Ecdysozoa</taxon>
        <taxon>Arthropoda</taxon>
        <taxon>Hexapoda</taxon>
        <taxon>Insecta</taxon>
        <taxon>Pterygota</taxon>
        <taxon>Neoptera</taxon>
        <taxon>Polyneoptera</taxon>
        <taxon>Phasmatodea</taxon>
        <taxon>Timematodea</taxon>
        <taxon>Timematoidea</taxon>
        <taxon>Timematidae</taxon>
        <taxon>Timema</taxon>
    </lineage>
</organism>
<keyword evidence="2" id="KW-1133">Transmembrane helix</keyword>
<dbReference type="EMBL" id="OD570865">
    <property type="protein sequence ID" value="CAD7448964.1"/>
    <property type="molecule type" value="Genomic_DNA"/>
</dbReference>
<keyword evidence="2" id="KW-0472">Membrane</keyword>
<gene>
    <name evidence="4" type="ORF">TBIB3V08_LOCUS11244</name>
</gene>
<accession>A0A7R9FAN3</accession>
<evidence type="ECO:0000313" key="4">
    <source>
        <dbReference type="EMBL" id="CAD7448964.1"/>
    </source>
</evidence>